<protein>
    <recommendedName>
        <fullName evidence="4">Periplasmic binding family protein</fullName>
    </recommendedName>
</protein>
<organism evidence="2 3">
    <name type="scientific">Kitasatospora viridis</name>
    <dbReference type="NCBI Taxonomy" id="281105"/>
    <lineage>
        <taxon>Bacteria</taxon>
        <taxon>Bacillati</taxon>
        <taxon>Actinomycetota</taxon>
        <taxon>Actinomycetes</taxon>
        <taxon>Kitasatosporales</taxon>
        <taxon>Streptomycetaceae</taxon>
        <taxon>Kitasatospora</taxon>
    </lineage>
</organism>
<gene>
    <name evidence="2" type="ORF">FHX73_16347</name>
</gene>
<dbReference type="Proteomes" id="UP000317940">
    <property type="component" value="Unassembled WGS sequence"/>
</dbReference>
<comment type="caution">
    <text evidence="2">The sequence shown here is derived from an EMBL/GenBank/DDBJ whole genome shotgun (WGS) entry which is preliminary data.</text>
</comment>
<dbReference type="OrthoDB" id="3636760at2"/>
<dbReference type="SUPFAM" id="SSF53850">
    <property type="entry name" value="Periplasmic binding protein-like II"/>
    <property type="match status" value="1"/>
</dbReference>
<dbReference type="AlphaFoldDB" id="A0A561SE96"/>
<feature type="chain" id="PRO_5038513799" description="Periplasmic binding family protein" evidence="1">
    <location>
        <begin position="26"/>
        <end position="359"/>
    </location>
</feature>
<keyword evidence="3" id="KW-1185">Reference proteome</keyword>
<proteinExistence type="predicted"/>
<reference evidence="2 3" key="1">
    <citation type="submission" date="2019-06" db="EMBL/GenBank/DDBJ databases">
        <title>Sequencing the genomes of 1000 actinobacteria strains.</title>
        <authorList>
            <person name="Klenk H.-P."/>
        </authorList>
    </citation>
    <scope>NUCLEOTIDE SEQUENCE [LARGE SCALE GENOMIC DNA]</scope>
    <source>
        <strain evidence="2 3">DSM 44826</strain>
    </source>
</reference>
<evidence type="ECO:0000256" key="1">
    <source>
        <dbReference type="SAM" id="SignalP"/>
    </source>
</evidence>
<dbReference type="Gene3D" id="3.40.190.10">
    <property type="entry name" value="Periplasmic binding protein-like II"/>
    <property type="match status" value="1"/>
</dbReference>
<evidence type="ECO:0000313" key="2">
    <source>
        <dbReference type="EMBL" id="TWF73196.1"/>
    </source>
</evidence>
<evidence type="ECO:0008006" key="4">
    <source>
        <dbReference type="Google" id="ProtNLM"/>
    </source>
</evidence>
<sequence>MRNRALPALFATAALVLGTAAAAQADPPPPPPQPEVVGVGTEADQTLFNQLSADYNASLAAAGDTTSARFYSWDQTGASPIVPKPGGSTIVRPDNGRTGLAALNDNTSSTLDFDRSVMQPLLTDPTSDDFVALAVDAVSWAAPAGGNAPANLSSADLFGIYDCAITNWNQITDIAGYSGPNARIVPVAPQFAAGDPNGLDTYFQSDTATVFNGAVVTTTGSNRQPRLGGCVVDGPADNEGTDPVFSNPNTLVPYSAGRYAGQLNGHATTADSPGKLTIRSIDGVSPVEYGALNPDFTATNYGYLLEDVVRDAEWNGSADLQNILGPMGWVCNSATAQADLASEGFQVLPAGACGSVVHS</sequence>
<feature type="signal peptide" evidence="1">
    <location>
        <begin position="1"/>
        <end position="25"/>
    </location>
</feature>
<accession>A0A561SE96</accession>
<dbReference type="EMBL" id="VIWT01000006">
    <property type="protein sequence ID" value="TWF73196.1"/>
    <property type="molecule type" value="Genomic_DNA"/>
</dbReference>
<name>A0A561SE96_9ACTN</name>
<evidence type="ECO:0000313" key="3">
    <source>
        <dbReference type="Proteomes" id="UP000317940"/>
    </source>
</evidence>
<keyword evidence="1" id="KW-0732">Signal</keyword>
<dbReference type="RefSeq" id="WP_145911156.1">
    <property type="nucleotide sequence ID" value="NZ_BAAAMZ010000005.1"/>
</dbReference>